<organism evidence="2 3">
    <name type="scientific">Cochliobolus sativus (strain ND90Pr / ATCC 201652)</name>
    <name type="common">Common root rot and spot blotch fungus</name>
    <name type="synonym">Bipolaris sorokiniana</name>
    <dbReference type="NCBI Taxonomy" id="665912"/>
    <lineage>
        <taxon>Eukaryota</taxon>
        <taxon>Fungi</taxon>
        <taxon>Dikarya</taxon>
        <taxon>Ascomycota</taxon>
        <taxon>Pezizomycotina</taxon>
        <taxon>Dothideomycetes</taxon>
        <taxon>Pleosporomycetidae</taxon>
        <taxon>Pleosporales</taxon>
        <taxon>Pleosporineae</taxon>
        <taxon>Pleosporaceae</taxon>
        <taxon>Bipolaris</taxon>
    </lineage>
</organism>
<dbReference type="HOGENOM" id="CLU_106788_0_0_1"/>
<accession>M2T0I4</accession>
<dbReference type="EMBL" id="KB445646">
    <property type="protein sequence ID" value="EMD62532.1"/>
    <property type="molecule type" value="Genomic_DNA"/>
</dbReference>
<protein>
    <submittedName>
        <fullName evidence="2">Uncharacterized protein</fullName>
    </submittedName>
</protein>
<gene>
    <name evidence="2" type="ORF">COCSADRAFT_162109</name>
</gene>
<evidence type="ECO:0000313" key="2">
    <source>
        <dbReference type="EMBL" id="EMD62532.1"/>
    </source>
</evidence>
<reference evidence="3" key="2">
    <citation type="journal article" date="2013" name="PLoS Genet.">
        <title>Comparative genome structure, secondary metabolite, and effector coding capacity across Cochliobolus pathogens.</title>
        <authorList>
            <person name="Condon B.J."/>
            <person name="Leng Y."/>
            <person name="Wu D."/>
            <person name="Bushley K.E."/>
            <person name="Ohm R.A."/>
            <person name="Otillar R."/>
            <person name="Martin J."/>
            <person name="Schackwitz W."/>
            <person name="Grimwood J."/>
            <person name="MohdZainudin N."/>
            <person name="Xue C."/>
            <person name="Wang R."/>
            <person name="Manning V.A."/>
            <person name="Dhillon B."/>
            <person name="Tu Z.J."/>
            <person name="Steffenson B.J."/>
            <person name="Salamov A."/>
            <person name="Sun H."/>
            <person name="Lowry S."/>
            <person name="LaButti K."/>
            <person name="Han J."/>
            <person name="Copeland A."/>
            <person name="Lindquist E."/>
            <person name="Barry K."/>
            <person name="Schmutz J."/>
            <person name="Baker S.E."/>
            <person name="Ciuffetti L.M."/>
            <person name="Grigoriev I.V."/>
            <person name="Zhong S."/>
            <person name="Turgeon B.G."/>
        </authorList>
    </citation>
    <scope>NUCLEOTIDE SEQUENCE [LARGE SCALE GENOMIC DNA]</scope>
    <source>
        <strain evidence="3">ND90Pr / ATCC 201652</strain>
    </source>
</reference>
<evidence type="ECO:0000256" key="1">
    <source>
        <dbReference type="SAM" id="MobiDB-lite"/>
    </source>
</evidence>
<feature type="region of interest" description="Disordered" evidence="1">
    <location>
        <begin position="124"/>
        <end position="147"/>
    </location>
</feature>
<dbReference type="AlphaFoldDB" id="M2T0I4"/>
<dbReference type="RefSeq" id="XP_007701877.1">
    <property type="nucleotide sequence ID" value="XM_007703687.1"/>
</dbReference>
<dbReference type="Proteomes" id="UP000016934">
    <property type="component" value="Unassembled WGS sequence"/>
</dbReference>
<dbReference type="OMA" id="AHEMHQV"/>
<reference evidence="2 3" key="1">
    <citation type="journal article" date="2012" name="PLoS Pathog.">
        <title>Diverse lifestyles and strategies of plant pathogenesis encoded in the genomes of eighteen Dothideomycetes fungi.</title>
        <authorList>
            <person name="Ohm R.A."/>
            <person name="Feau N."/>
            <person name="Henrissat B."/>
            <person name="Schoch C.L."/>
            <person name="Horwitz B.A."/>
            <person name="Barry K.W."/>
            <person name="Condon B.J."/>
            <person name="Copeland A.C."/>
            <person name="Dhillon B."/>
            <person name="Glaser F."/>
            <person name="Hesse C.N."/>
            <person name="Kosti I."/>
            <person name="LaButti K."/>
            <person name="Lindquist E.A."/>
            <person name="Lucas S."/>
            <person name="Salamov A.A."/>
            <person name="Bradshaw R.E."/>
            <person name="Ciuffetti L."/>
            <person name="Hamelin R.C."/>
            <person name="Kema G.H.J."/>
            <person name="Lawrence C."/>
            <person name="Scott J.A."/>
            <person name="Spatafora J.W."/>
            <person name="Turgeon B.G."/>
            <person name="de Wit P.J.G.M."/>
            <person name="Zhong S."/>
            <person name="Goodwin S.B."/>
            <person name="Grigoriev I.V."/>
        </authorList>
    </citation>
    <scope>NUCLEOTIDE SEQUENCE [LARGE SCALE GENOMIC DNA]</scope>
    <source>
        <strain evidence="3">ND90Pr / ATCC 201652</strain>
    </source>
</reference>
<name>M2T0I4_COCSN</name>
<feature type="compositionally biased region" description="Acidic residues" evidence="1">
    <location>
        <begin position="130"/>
        <end position="140"/>
    </location>
</feature>
<feature type="region of interest" description="Disordered" evidence="1">
    <location>
        <begin position="79"/>
        <end position="108"/>
    </location>
</feature>
<keyword evidence="3" id="KW-1185">Reference proteome</keyword>
<dbReference type="KEGG" id="bsc:COCSADRAFT_162109"/>
<evidence type="ECO:0000313" key="3">
    <source>
        <dbReference type="Proteomes" id="UP000016934"/>
    </source>
</evidence>
<dbReference type="GeneID" id="19132153"/>
<sequence>MTYPSDPRRVVVFPQQQQAQAQAQAYAQQRHRASQYTRMAAIDEYDLPPRPTRQHKISHRGASGLFDDIDERSYRNAHEMHQVQRPQGGAHQSAKEERAARRVAMGKPAESRFEGFVTRVFTRQSRKEADVEEGKEEDDERSTTEIRGKSIVEEAAIYQQKEAAAAAAAAASDSLFLRECGMVRVETNVPGGCIIVPRNFVYREDFTYREDRDAGWI</sequence>
<proteinExistence type="predicted"/>
<dbReference type="OrthoDB" id="3755201at2759"/>